<feature type="transmembrane region" description="Helical" evidence="2">
    <location>
        <begin position="200"/>
        <end position="221"/>
    </location>
</feature>
<accession>A0A4S8PKZ6</accession>
<evidence type="ECO:0000256" key="1">
    <source>
        <dbReference type="SAM" id="MobiDB-lite"/>
    </source>
</evidence>
<gene>
    <name evidence="3" type="ORF">E9998_03460</name>
</gene>
<name>A0A4S8PKZ6_9ACTN</name>
<keyword evidence="2" id="KW-0472">Membrane</keyword>
<dbReference type="Proteomes" id="UP000305792">
    <property type="component" value="Unassembled WGS sequence"/>
</dbReference>
<evidence type="ECO:0000313" key="3">
    <source>
        <dbReference type="EMBL" id="THV31433.1"/>
    </source>
</evidence>
<feature type="transmembrane region" description="Helical" evidence="2">
    <location>
        <begin position="154"/>
        <end position="172"/>
    </location>
</feature>
<dbReference type="RefSeq" id="WP_136528306.1">
    <property type="nucleotide sequence ID" value="NZ_STGX01000002.1"/>
</dbReference>
<feature type="transmembrane region" description="Helical" evidence="2">
    <location>
        <begin position="121"/>
        <end position="142"/>
    </location>
</feature>
<feature type="region of interest" description="Disordered" evidence="1">
    <location>
        <begin position="1"/>
        <end position="62"/>
    </location>
</feature>
<feature type="compositionally biased region" description="Pro residues" evidence="1">
    <location>
        <begin position="16"/>
        <end position="26"/>
    </location>
</feature>
<comment type="caution">
    <text evidence="3">The sequence shown here is derived from an EMBL/GenBank/DDBJ whole genome shotgun (WGS) entry which is preliminary data.</text>
</comment>
<keyword evidence="2" id="KW-0812">Transmembrane</keyword>
<organism evidence="3 4">
    <name type="scientific">Glycomyces paridis</name>
    <dbReference type="NCBI Taxonomy" id="2126555"/>
    <lineage>
        <taxon>Bacteria</taxon>
        <taxon>Bacillati</taxon>
        <taxon>Actinomycetota</taxon>
        <taxon>Actinomycetes</taxon>
        <taxon>Glycomycetales</taxon>
        <taxon>Glycomycetaceae</taxon>
        <taxon>Glycomyces</taxon>
    </lineage>
</organism>
<proteinExistence type="predicted"/>
<protein>
    <submittedName>
        <fullName evidence="3">Uncharacterized protein</fullName>
    </submittedName>
</protein>
<feature type="transmembrane region" description="Helical" evidence="2">
    <location>
        <begin position="68"/>
        <end position="88"/>
    </location>
</feature>
<keyword evidence="2" id="KW-1133">Transmembrane helix</keyword>
<evidence type="ECO:0000256" key="2">
    <source>
        <dbReference type="SAM" id="Phobius"/>
    </source>
</evidence>
<dbReference type="AlphaFoldDB" id="A0A4S8PKZ6"/>
<feature type="compositionally biased region" description="Low complexity" evidence="1">
    <location>
        <begin position="40"/>
        <end position="62"/>
    </location>
</feature>
<sequence length="257" mass="27503">MEYPPPPPDRMHLQHQPPPQQPPPHMGPGGAYGPMPSPAQPQAAFPQGGMGTGAAPERPATRPASATAAAVTALLLAAAGAWGAYAVVKSIQDELAWLAGSQWGDRTFTEILMRGQFLEVLAIHLGIYAFLLVCGLITAPLILKGKAGGRIFGLVWAIVAVLAAAFLVWSFIDNYATWNEYYNLPGQPNPFVQRGIRDGAVVVLSVLFLVLTTVPGVRAWTPGKPSNALIMMVPMGQQQPGPYGPQQPPYQQYPHQQ</sequence>
<keyword evidence="4" id="KW-1185">Reference proteome</keyword>
<dbReference type="EMBL" id="STGX01000002">
    <property type="protein sequence ID" value="THV31433.1"/>
    <property type="molecule type" value="Genomic_DNA"/>
</dbReference>
<reference evidence="3 4" key="1">
    <citation type="journal article" date="2018" name="Int. J. Syst. Evol. Microbiol.">
        <title>Glycomyces paridis sp. nov., isolated from the medicinal plant Paris polyphylla.</title>
        <authorList>
            <person name="Fang X.M."/>
            <person name="Bai J.L."/>
            <person name="Su J."/>
            <person name="Zhao L.L."/>
            <person name="Liu H.Y."/>
            <person name="Ma B.P."/>
            <person name="Zhang Y.Q."/>
            <person name="Yu L.Y."/>
        </authorList>
    </citation>
    <scope>NUCLEOTIDE SEQUENCE [LARGE SCALE GENOMIC DNA]</scope>
    <source>
        <strain evidence="3 4">CPCC 204357</strain>
    </source>
</reference>
<evidence type="ECO:0000313" key="4">
    <source>
        <dbReference type="Proteomes" id="UP000305792"/>
    </source>
</evidence>